<comment type="caution">
    <text evidence="10">The sequence shown here is derived from an EMBL/GenBank/DDBJ whole genome shotgun (WGS) entry which is preliminary data.</text>
</comment>
<gene>
    <name evidence="10" type="ORF">DI551_10700</name>
</gene>
<evidence type="ECO:0000256" key="1">
    <source>
        <dbReference type="ARBA" id="ARBA00004196"/>
    </source>
</evidence>
<dbReference type="Gene3D" id="1.10.287.470">
    <property type="entry name" value="Helix hairpin bin"/>
    <property type="match status" value="1"/>
</dbReference>
<feature type="compositionally biased region" description="Basic and acidic residues" evidence="4">
    <location>
        <begin position="401"/>
        <end position="419"/>
    </location>
</feature>
<evidence type="ECO:0000313" key="11">
    <source>
        <dbReference type="Proteomes" id="UP000249417"/>
    </source>
</evidence>
<dbReference type="GO" id="GO:0030313">
    <property type="term" value="C:cell envelope"/>
    <property type="evidence" value="ECO:0007669"/>
    <property type="project" value="UniProtKB-SubCell"/>
</dbReference>
<dbReference type="SUPFAM" id="SSF111369">
    <property type="entry name" value="HlyD-like secretion proteins"/>
    <property type="match status" value="1"/>
</dbReference>
<dbReference type="Gene3D" id="2.40.30.170">
    <property type="match status" value="1"/>
</dbReference>
<dbReference type="FunFam" id="2.40.420.20:FF:000001">
    <property type="entry name" value="Efflux RND transporter periplasmic adaptor subunit"/>
    <property type="match status" value="1"/>
</dbReference>
<feature type="coiled-coil region" evidence="3">
    <location>
        <begin position="112"/>
        <end position="139"/>
    </location>
</feature>
<sequence>MSRPAKKKLLLSVMALALIGGGFAAVNMMHADNASAQMPGNMPPMPVPVVTVEEKPVQIWKEFSGRLAAVDYVEIRPQVSGLIEKIHFEDGQIVNKGDILYSIDPRPYEAAVAQARADVAAAKDDADYAQKELARAEELLKTGAISKQGYDERVNSQRVNKSNSAAANARLKAALVDLDHTTIEAPISGRISRPEITEGNLVSASSAPLLTTIVSNQGIYADFEVDEQTYLGFVRGGSSQSLDQEKEVPVRLFLNSDKTKSYDGVIKSFDNRLNTSSGTIRVRAIFANEDGALLPGMFSRVQLGSSGTENHLTVPDKAINTDQNKKFVYIVDDKNAATYKEVKLGDVVGVNRIITDGLNSGDKVIIDGFMKLRPGATVDPKTPEEMAAMSQQQTQAAQKPAEAKPESAPPKDKEPATQE</sequence>
<dbReference type="Pfam" id="PF25989">
    <property type="entry name" value="YknX_C"/>
    <property type="match status" value="1"/>
</dbReference>
<dbReference type="NCBIfam" id="TIGR01730">
    <property type="entry name" value="RND_mfp"/>
    <property type="match status" value="1"/>
</dbReference>
<dbReference type="EMBL" id="QFQB01000107">
    <property type="protein sequence ID" value="PZQ44153.1"/>
    <property type="molecule type" value="Genomic_DNA"/>
</dbReference>
<dbReference type="Gene3D" id="2.40.420.20">
    <property type="match status" value="1"/>
</dbReference>
<evidence type="ECO:0000259" key="9">
    <source>
        <dbReference type="Pfam" id="PF25989"/>
    </source>
</evidence>
<feature type="signal peptide" evidence="5">
    <location>
        <begin position="1"/>
        <end position="24"/>
    </location>
</feature>
<keyword evidence="3" id="KW-0175">Coiled coil</keyword>
<feature type="domain" description="Multidrug resistance protein MdtA-like alpha-helical hairpin" evidence="6">
    <location>
        <begin position="112"/>
        <end position="181"/>
    </location>
</feature>
<evidence type="ECO:0000256" key="2">
    <source>
        <dbReference type="ARBA" id="ARBA00009477"/>
    </source>
</evidence>
<dbReference type="AlphaFoldDB" id="A0A2W5PNP5"/>
<comment type="subcellular location">
    <subcellularLocation>
        <location evidence="1">Cell envelope</location>
    </subcellularLocation>
</comment>
<dbReference type="InterPro" id="IPR058625">
    <property type="entry name" value="MdtA-like_BSH"/>
</dbReference>
<feature type="region of interest" description="Disordered" evidence="4">
    <location>
        <begin position="376"/>
        <end position="419"/>
    </location>
</feature>
<evidence type="ECO:0000313" key="10">
    <source>
        <dbReference type="EMBL" id="PZQ44153.1"/>
    </source>
</evidence>
<dbReference type="InterPro" id="IPR058637">
    <property type="entry name" value="YknX-like_C"/>
</dbReference>
<feature type="domain" description="Multidrug resistance protein MdtA-like barrel-sandwich hybrid" evidence="7">
    <location>
        <begin position="73"/>
        <end position="208"/>
    </location>
</feature>
<dbReference type="Proteomes" id="UP000249417">
    <property type="component" value="Unassembled WGS sequence"/>
</dbReference>
<dbReference type="Pfam" id="PF25944">
    <property type="entry name" value="Beta-barrel_RND"/>
    <property type="match status" value="1"/>
</dbReference>
<dbReference type="InterPro" id="IPR058624">
    <property type="entry name" value="MdtA-like_HH"/>
</dbReference>
<feature type="chain" id="PRO_5015969217" evidence="5">
    <location>
        <begin position="25"/>
        <end position="419"/>
    </location>
</feature>
<organism evidence="10 11">
    <name type="scientific">Micavibrio aeruginosavorus</name>
    <dbReference type="NCBI Taxonomy" id="349221"/>
    <lineage>
        <taxon>Bacteria</taxon>
        <taxon>Pseudomonadati</taxon>
        <taxon>Bdellovibrionota</taxon>
        <taxon>Bdellovibrionia</taxon>
        <taxon>Bdellovibrionales</taxon>
        <taxon>Pseudobdellovibrionaceae</taxon>
        <taxon>Micavibrio</taxon>
    </lineage>
</organism>
<evidence type="ECO:0000256" key="3">
    <source>
        <dbReference type="SAM" id="Coils"/>
    </source>
</evidence>
<feature type="domain" description="Multidrug resistance protein MdtA-like beta-barrel" evidence="8">
    <location>
        <begin position="240"/>
        <end position="303"/>
    </location>
</feature>
<proteinExistence type="inferred from homology"/>
<feature type="compositionally biased region" description="Low complexity" evidence="4">
    <location>
        <begin position="385"/>
        <end position="400"/>
    </location>
</feature>
<dbReference type="PANTHER" id="PTHR30158">
    <property type="entry name" value="ACRA/E-RELATED COMPONENT OF DRUG EFFLUX TRANSPORTER"/>
    <property type="match status" value="1"/>
</dbReference>
<keyword evidence="5" id="KW-0732">Signal</keyword>
<dbReference type="GO" id="GO:0005886">
    <property type="term" value="C:plasma membrane"/>
    <property type="evidence" value="ECO:0007669"/>
    <property type="project" value="TreeGrafter"/>
</dbReference>
<name>A0A2W5PNP5_9BACT</name>
<dbReference type="GO" id="GO:0022857">
    <property type="term" value="F:transmembrane transporter activity"/>
    <property type="evidence" value="ECO:0007669"/>
    <property type="project" value="InterPro"/>
</dbReference>
<dbReference type="InterPro" id="IPR058626">
    <property type="entry name" value="MdtA-like_b-barrel"/>
</dbReference>
<evidence type="ECO:0000259" key="7">
    <source>
        <dbReference type="Pfam" id="PF25917"/>
    </source>
</evidence>
<feature type="domain" description="YknX-like C-terminal permuted SH3-like" evidence="9">
    <location>
        <begin position="312"/>
        <end position="379"/>
    </location>
</feature>
<dbReference type="GO" id="GO:0046677">
    <property type="term" value="P:response to antibiotic"/>
    <property type="evidence" value="ECO:0007669"/>
    <property type="project" value="TreeGrafter"/>
</dbReference>
<accession>A0A2W5PNP5</accession>
<evidence type="ECO:0000256" key="5">
    <source>
        <dbReference type="SAM" id="SignalP"/>
    </source>
</evidence>
<reference evidence="10 11" key="1">
    <citation type="submission" date="2017-08" db="EMBL/GenBank/DDBJ databases">
        <title>Infants hospitalized years apart are colonized by the same room-sourced microbial strains.</title>
        <authorList>
            <person name="Brooks B."/>
            <person name="Olm M.R."/>
            <person name="Firek B.A."/>
            <person name="Baker R."/>
            <person name="Thomas B.C."/>
            <person name="Morowitz M.J."/>
            <person name="Banfield J.F."/>
        </authorList>
    </citation>
    <scope>NUCLEOTIDE SEQUENCE [LARGE SCALE GENOMIC DNA]</scope>
    <source>
        <strain evidence="10">S2_005_002_R2_29</strain>
    </source>
</reference>
<dbReference type="PANTHER" id="PTHR30158:SF10">
    <property type="entry name" value="CATION EFFLUX PUMP"/>
    <property type="match status" value="1"/>
</dbReference>
<evidence type="ECO:0000256" key="4">
    <source>
        <dbReference type="SAM" id="MobiDB-lite"/>
    </source>
</evidence>
<evidence type="ECO:0000259" key="8">
    <source>
        <dbReference type="Pfam" id="PF25944"/>
    </source>
</evidence>
<dbReference type="Pfam" id="PF25876">
    <property type="entry name" value="HH_MFP_RND"/>
    <property type="match status" value="1"/>
</dbReference>
<comment type="similarity">
    <text evidence="2">Belongs to the membrane fusion protein (MFP) (TC 8.A.1) family.</text>
</comment>
<protein>
    <submittedName>
        <fullName evidence="10">Efflux transporter periplasmic adaptor subunit</fullName>
    </submittedName>
</protein>
<dbReference type="InterPro" id="IPR006143">
    <property type="entry name" value="RND_pump_MFP"/>
</dbReference>
<evidence type="ECO:0000259" key="6">
    <source>
        <dbReference type="Pfam" id="PF25876"/>
    </source>
</evidence>
<dbReference type="Gene3D" id="2.40.50.100">
    <property type="match status" value="1"/>
</dbReference>
<dbReference type="Pfam" id="PF25917">
    <property type="entry name" value="BSH_RND"/>
    <property type="match status" value="1"/>
</dbReference>